<dbReference type="Proteomes" id="UP001066276">
    <property type="component" value="Chromosome 6"/>
</dbReference>
<dbReference type="AlphaFoldDB" id="A0AAV7Q9H1"/>
<evidence type="ECO:0000256" key="2">
    <source>
        <dbReference type="SAM" id="SignalP"/>
    </source>
</evidence>
<name>A0AAV7Q9H1_PLEWA</name>
<comment type="caution">
    <text evidence="3">The sequence shown here is derived from an EMBL/GenBank/DDBJ whole genome shotgun (WGS) entry which is preliminary data.</text>
</comment>
<protein>
    <submittedName>
        <fullName evidence="3">Uncharacterized protein</fullName>
    </submittedName>
</protein>
<feature type="transmembrane region" description="Helical" evidence="1">
    <location>
        <begin position="35"/>
        <end position="55"/>
    </location>
</feature>
<evidence type="ECO:0000313" key="4">
    <source>
        <dbReference type="Proteomes" id="UP001066276"/>
    </source>
</evidence>
<keyword evidence="1" id="KW-1133">Transmembrane helix</keyword>
<keyword evidence="2" id="KW-0732">Signal</keyword>
<proteinExistence type="predicted"/>
<keyword evidence="1" id="KW-0812">Transmembrane</keyword>
<organism evidence="3 4">
    <name type="scientific">Pleurodeles waltl</name>
    <name type="common">Iberian ribbed newt</name>
    <dbReference type="NCBI Taxonomy" id="8319"/>
    <lineage>
        <taxon>Eukaryota</taxon>
        <taxon>Metazoa</taxon>
        <taxon>Chordata</taxon>
        <taxon>Craniata</taxon>
        <taxon>Vertebrata</taxon>
        <taxon>Euteleostomi</taxon>
        <taxon>Amphibia</taxon>
        <taxon>Batrachia</taxon>
        <taxon>Caudata</taxon>
        <taxon>Salamandroidea</taxon>
        <taxon>Salamandridae</taxon>
        <taxon>Pleurodelinae</taxon>
        <taxon>Pleurodeles</taxon>
    </lineage>
</organism>
<accession>A0AAV7Q9H1</accession>
<evidence type="ECO:0000256" key="1">
    <source>
        <dbReference type="SAM" id="Phobius"/>
    </source>
</evidence>
<feature type="signal peptide" evidence="2">
    <location>
        <begin position="1"/>
        <end position="15"/>
    </location>
</feature>
<keyword evidence="4" id="KW-1185">Reference proteome</keyword>
<evidence type="ECO:0000313" key="3">
    <source>
        <dbReference type="EMBL" id="KAJ1135889.1"/>
    </source>
</evidence>
<reference evidence="3" key="1">
    <citation type="journal article" date="2022" name="bioRxiv">
        <title>Sequencing and chromosome-scale assembly of the giantPleurodeles waltlgenome.</title>
        <authorList>
            <person name="Brown T."/>
            <person name="Elewa A."/>
            <person name="Iarovenko S."/>
            <person name="Subramanian E."/>
            <person name="Araus A.J."/>
            <person name="Petzold A."/>
            <person name="Susuki M."/>
            <person name="Suzuki K.-i.T."/>
            <person name="Hayashi T."/>
            <person name="Toyoda A."/>
            <person name="Oliveira C."/>
            <person name="Osipova E."/>
            <person name="Leigh N.D."/>
            <person name="Simon A."/>
            <person name="Yun M.H."/>
        </authorList>
    </citation>
    <scope>NUCLEOTIDE SEQUENCE</scope>
    <source>
        <strain evidence="3">20211129_DDA</strain>
        <tissue evidence="3">Liver</tissue>
    </source>
</reference>
<gene>
    <name evidence="3" type="ORF">NDU88_002318</name>
</gene>
<feature type="chain" id="PRO_5043641992" evidence="2">
    <location>
        <begin position="16"/>
        <end position="103"/>
    </location>
</feature>
<sequence length="103" mass="11439">MTACVMLFVIPLAHTDVIVANKSQDVPLLRVVNKIPIQFFVLFTIVVSVVLRCSLKNMTLATKLGTACLSDDRSLRRGTRGSCLDHTHVARRAHIVADRRRIG</sequence>
<keyword evidence="1" id="KW-0472">Membrane</keyword>
<dbReference type="EMBL" id="JANPWB010000010">
    <property type="protein sequence ID" value="KAJ1135889.1"/>
    <property type="molecule type" value="Genomic_DNA"/>
</dbReference>